<name>A0AA88KY75_NAELO</name>
<dbReference type="Gene3D" id="3.60.15.10">
    <property type="entry name" value="Ribonuclease Z/Hydroxyacylglutathione hydrolase-like"/>
    <property type="match status" value="1"/>
</dbReference>
<evidence type="ECO:0008006" key="4">
    <source>
        <dbReference type="Google" id="ProtNLM"/>
    </source>
</evidence>
<dbReference type="AlphaFoldDB" id="A0AA88KY75"/>
<accession>A0AA88KY75</accession>
<dbReference type="EMBL" id="PYSW02000002">
    <property type="protein sequence ID" value="KAG2393760.1"/>
    <property type="molecule type" value="Genomic_DNA"/>
</dbReference>
<proteinExistence type="predicted"/>
<comment type="caution">
    <text evidence="2">The sequence shown here is derived from an EMBL/GenBank/DDBJ whole genome shotgun (WGS) entry which is preliminary data.</text>
</comment>
<dbReference type="GeneID" id="68099745"/>
<feature type="compositionally biased region" description="Low complexity" evidence="1">
    <location>
        <begin position="19"/>
        <end position="37"/>
    </location>
</feature>
<dbReference type="Proteomes" id="UP000816034">
    <property type="component" value="Unassembled WGS sequence"/>
</dbReference>
<evidence type="ECO:0000313" key="3">
    <source>
        <dbReference type="Proteomes" id="UP000816034"/>
    </source>
</evidence>
<evidence type="ECO:0000256" key="1">
    <source>
        <dbReference type="SAM" id="MobiDB-lite"/>
    </source>
</evidence>
<gene>
    <name evidence="2" type="ORF">C9374_007291</name>
</gene>
<sequence>MKVIPNIFQLPNEILSETLSTTTTTTTTTSESSSSTTHKTPQALSLIGHSRSAEATYFQIPQLQTNIDMGFIDKKYMSQHPNTFLITHTHADHSYYLSACQPAFINRKDPNRVFVPNENVKFIENFLHACQELNAGKELPKESVQERKPIQIIGVSPGDTIEKIGGKDNFVARVIKCDHSVPCNGYEIYEKKKKLKKEFSHLKGPEIGKLRKERGEDAVCDTIFEPRIAIMGDTTYRVFENNPELLEFPVIVVECTFLEEGQEEQALGAFHMHWNHLKPIVESNSNIHFILTHFSLRYTDEFILDFFSKQNVKNVTPLVDDKF</sequence>
<dbReference type="PANTHER" id="PTHR46504">
    <property type="entry name" value="TRNASE Z TRZ1"/>
    <property type="match status" value="1"/>
</dbReference>
<dbReference type="InterPro" id="IPR036866">
    <property type="entry name" value="RibonucZ/Hydroxyglut_hydro"/>
</dbReference>
<organism evidence="2 3">
    <name type="scientific">Naegleria lovaniensis</name>
    <name type="common">Amoeba</name>
    <dbReference type="NCBI Taxonomy" id="51637"/>
    <lineage>
        <taxon>Eukaryota</taxon>
        <taxon>Discoba</taxon>
        <taxon>Heterolobosea</taxon>
        <taxon>Tetramitia</taxon>
        <taxon>Eutetramitia</taxon>
        <taxon>Vahlkampfiidae</taxon>
        <taxon>Naegleria</taxon>
    </lineage>
</organism>
<evidence type="ECO:0000313" key="2">
    <source>
        <dbReference type="EMBL" id="KAG2393760.1"/>
    </source>
</evidence>
<reference evidence="2 3" key="1">
    <citation type="journal article" date="2018" name="BMC Genomics">
        <title>The genome of Naegleria lovaniensis, the basis for a comparative approach to unravel pathogenicity factors of the human pathogenic amoeba N. fowleri.</title>
        <authorList>
            <person name="Liechti N."/>
            <person name="Schurch N."/>
            <person name="Bruggmann R."/>
            <person name="Wittwer M."/>
        </authorList>
    </citation>
    <scope>NUCLEOTIDE SEQUENCE [LARGE SCALE GENOMIC DNA]</scope>
    <source>
        <strain evidence="2 3">ATCC 30569</strain>
    </source>
</reference>
<protein>
    <recommendedName>
        <fullName evidence="4">Metallo-beta-lactamase domain-containing protein</fullName>
    </recommendedName>
</protein>
<dbReference type="SUPFAM" id="SSF56281">
    <property type="entry name" value="Metallo-hydrolase/oxidoreductase"/>
    <property type="match status" value="1"/>
</dbReference>
<feature type="region of interest" description="Disordered" evidence="1">
    <location>
        <begin position="19"/>
        <end position="43"/>
    </location>
</feature>
<keyword evidence="3" id="KW-1185">Reference proteome</keyword>
<dbReference type="RefSeq" id="XP_044555654.1">
    <property type="nucleotide sequence ID" value="XM_044697242.1"/>
</dbReference>
<dbReference type="PANTHER" id="PTHR46504:SF2">
    <property type="entry name" value="TRNASE Z TRZ1"/>
    <property type="match status" value="1"/>
</dbReference>